<dbReference type="PRINTS" id="PR00757">
    <property type="entry name" value="AMINEOXDASEF"/>
</dbReference>
<comment type="pathway">
    <text evidence="2">Amine and polyamine degradation; spermine degradation.</text>
</comment>
<keyword evidence="4" id="KW-0560">Oxidoreductase</keyword>
<gene>
    <name evidence="7" type="ORF">RJ640_019233</name>
</gene>
<organism evidence="7 8">
    <name type="scientific">Escallonia rubra</name>
    <dbReference type="NCBI Taxonomy" id="112253"/>
    <lineage>
        <taxon>Eukaryota</taxon>
        <taxon>Viridiplantae</taxon>
        <taxon>Streptophyta</taxon>
        <taxon>Embryophyta</taxon>
        <taxon>Tracheophyta</taxon>
        <taxon>Spermatophyta</taxon>
        <taxon>Magnoliopsida</taxon>
        <taxon>eudicotyledons</taxon>
        <taxon>Gunneridae</taxon>
        <taxon>Pentapetalae</taxon>
        <taxon>asterids</taxon>
        <taxon>campanulids</taxon>
        <taxon>Escalloniales</taxon>
        <taxon>Escalloniaceae</taxon>
        <taxon>Escallonia</taxon>
    </lineage>
</organism>
<comment type="cofactor">
    <cofactor evidence="1">
        <name>FAD</name>
        <dbReference type="ChEBI" id="CHEBI:57692"/>
    </cofactor>
</comment>
<dbReference type="SUPFAM" id="SSF51905">
    <property type="entry name" value="FAD/NAD(P)-binding domain"/>
    <property type="match status" value="1"/>
</dbReference>
<feature type="binding site" evidence="5">
    <location>
        <position position="261"/>
    </location>
    <ligand>
        <name>FAD</name>
        <dbReference type="ChEBI" id="CHEBI:57692"/>
    </ligand>
</feature>
<comment type="similarity">
    <text evidence="3">Belongs to the flavin monoamine oxidase family.</text>
</comment>
<feature type="binding site" evidence="5">
    <location>
        <position position="367"/>
    </location>
    <ligand>
        <name>substrate</name>
    </ligand>
</feature>
<dbReference type="InterPro" id="IPR002937">
    <property type="entry name" value="Amino_oxidase"/>
</dbReference>
<dbReference type="SUPFAM" id="SSF54373">
    <property type="entry name" value="FAD-linked reductases, C-terminal domain"/>
    <property type="match status" value="1"/>
</dbReference>
<evidence type="ECO:0000256" key="3">
    <source>
        <dbReference type="ARBA" id="ARBA00005995"/>
    </source>
</evidence>
<dbReference type="GO" id="GO:0006598">
    <property type="term" value="P:polyamine catabolic process"/>
    <property type="evidence" value="ECO:0007669"/>
    <property type="project" value="TreeGrafter"/>
</dbReference>
<protein>
    <recommendedName>
        <fullName evidence="6">Amine oxidase domain-containing protein</fullName>
    </recommendedName>
</protein>
<feature type="domain" description="Amine oxidase" evidence="6">
    <location>
        <begin position="38"/>
        <end position="472"/>
    </location>
</feature>
<comment type="caution">
    <text evidence="7">The sequence shown here is derived from an EMBL/GenBank/DDBJ whole genome shotgun (WGS) entry which is preliminary data.</text>
</comment>
<dbReference type="EMBL" id="JAVXUO010001810">
    <property type="protein sequence ID" value="KAK2978918.1"/>
    <property type="molecule type" value="Genomic_DNA"/>
</dbReference>
<dbReference type="GO" id="GO:0005777">
    <property type="term" value="C:peroxisome"/>
    <property type="evidence" value="ECO:0007669"/>
    <property type="project" value="TreeGrafter"/>
</dbReference>
<dbReference type="InterPro" id="IPR001613">
    <property type="entry name" value="Flavin_amine_oxidase"/>
</dbReference>
<evidence type="ECO:0000256" key="5">
    <source>
        <dbReference type="PIRSR" id="PIRSR601613-1"/>
    </source>
</evidence>
<dbReference type="Gene3D" id="3.50.50.60">
    <property type="entry name" value="FAD/NAD(P)-binding domain"/>
    <property type="match status" value="1"/>
</dbReference>
<evidence type="ECO:0000313" key="8">
    <source>
        <dbReference type="Proteomes" id="UP001187471"/>
    </source>
</evidence>
<dbReference type="AlphaFoldDB" id="A0AA88QYI6"/>
<dbReference type="Pfam" id="PF01593">
    <property type="entry name" value="Amino_oxidase"/>
    <property type="match status" value="1"/>
</dbReference>
<name>A0AA88QYI6_9ASTE</name>
<dbReference type="InterPro" id="IPR036188">
    <property type="entry name" value="FAD/NAD-bd_sf"/>
</dbReference>
<accession>A0AA88QYI6</accession>
<dbReference type="Gene3D" id="3.90.660.10">
    <property type="match status" value="1"/>
</dbReference>
<evidence type="ECO:0000256" key="4">
    <source>
        <dbReference type="ARBA" id="ARBA00023002"/>
    </source>
</evidence>
<proteinExistence type="inferred from homology"/>
<evidence type="ECO:0000313" key="7">
    <source>
        <dbReference type="EMBL" id="KAK2978918.1"/>
    </source>
</evidence>
<sequence length="505" mass="56089">MESKGDKSNRQLTGALCYSNIERRHVASPSVIIIGGGFAGIAAARALQDASFQVILLESRDRVGGRVHTDYSFGFPVDLGASWLHGVCKENPLACVIGRLGLPLYRTSGDNSVLYDHDLESYTLFDMDGNQVSQELVSKVGEDFESILEESNKIRQEHSADMSVFRAISMVFERRPDLRLEGLAHKVLQWYLCRMEGWFASDADTISLKGWDQASCIFSYFGYFDAQEELLPGGHGLMVRGYRPVINTLAKGLDIRLRHRVTKIARRYNGVKVTVEGGSTFTADAAIVTVPLGVLKSNYIKFEPRLPEWKEAAIADLGVGIENKIILHFEKVFWPNVEFLGVVAETSYGCSYFLNLHKATSHAVLVYMPAGQLARDIEKMSDEAAANFAFMQLRNILPSASAPIQHLVSRWGTDVNSLGSYSYDSVGKPHELYERLRIPVDNLFFAGEATSINYPGSVHGAYSTGSMAAEDCRMRVLERYGELNLFQPVMGEETPVSVPLLISRM</sequence>
<dbReference type="Proteomes" id="UP001187471">
    <property type="component" value="Unassembled WGS sequence"/>
</dbReference>
<keyword evidence="8" id="KW-1185">Reference proteome</keyword>
<evidence type="ECO:0000259" key="6">
    <source>
        <dbReference type="Pfam" id="PF01593"/>
    </source>
</evidence>
<dbReference type="PANTHER" id="PTHR10742">
    <property type="entry name" value="FLAVIN MONOAMINE OXIDASE"/>
    <property type="match status" value="1"/>
</dbReference>
<dbReference type="InterPro" id="IPR050281">
    <property type="entry name" value="Flavin_monoamine_oxidase"/>
</dbReference>
<dbReference type="GO" id="GO:0046592">
    <property type="term" value="F:polyamine oxidase activity"/>
    <property type="evidence" value="ECO:0007669"/>
    <property type="project" value="TreeGrafter"/>
</dbReference>
<evidence type="ECO:0000256" key="2">
    <source>
        <dbReference type="ARBA" id="ARBA00004723"/>
    </source>
</evidence>
<evidence type="ECO:0000256" key="1">
    <source>
        <dbReference type="ARBA" id="ARBA00001974"/>
    </source>
</evidence>
<dbReference type="PANTHER" id="PTHR10742:SF386">
    <property type="entry name" value="LYSINE-SPECIFIC HISTONE DEMETHYLASE 1A"/>
    <property type="match status" value="1"/>
</dbReference>
<reference evidence="7" key="1">
    <citation type="submission" date="2022-12" db="EMBL/GenBank/DDBJ databases">
        <title>Draft genome assemblies for two species of Escallonia (Escalloniales).</title>
        <authorList>
            <person name="Chanderbali A."/>
            <person name="Dervinis C."/>
            <person name="Anghel I."/>
            <person name="Soltis D."/>
            <person name="Soltis P."/>
            <person name="Zapata F."/>
        </authorList>
    </citation>
    <scope>NUCLEOTIDE SEQUENCE</scope>
    <source>
        <strain evidence="7">UCBG92.1500</strain>
        <tissue evidence="7">Leaf</tissue>
    </source>
</reference>